<keyword evidence="6 12" id="KW-0342">GTP-binding</keyword>
<feature type="binding site" evidence="12">
    <location>
        <begin position="23"/>
        <end position="28"/>
    </location>
    <ligand>
        <name>GTP</name>
        <dbReference type="ChEBI" id="CHEBI:37565"/>
    </ligand>
</feature>
<dbReference type="FunFam" id="3.30.70.240:FF:000007">
    <property type="entry name" value="Translation factor GUF1, mitochondrial"/>
    <property type="match status" value="1"/>
</dbReference>
<reference evidence="14 15" key="1">
    <citation type="journal article" date="2018" name="Int. J. Syst. Evol. Microbiol.">
        <title>Glycomyces paridis sp. nov., isolated from the medicinal plant Paris polyphylla.</title>
        <authorList>
            <person name="Fang X.M."/>
            <person name="Bai J.L."/>
            <person name="Su J."/>
            <person name="Zhao L.L."/>
            <person name="Liu H.Y."/>
            <person name="Ma B.P."/>
            <person name="Zhang Y.Q."/>
            <person name="Yu L.Y."/>
        </authorList>
    </citation>
    <scope>NUCLEOTIDE SEQUENCE [LARGE SCALE GENOMIC DNA]</scope>
    <source>
        <strain evidence="14 15">CPCC 204357</strain>
    </source>
</reference>
<dbReference type="NCBIfam" id="TIGR01393">
    <property type="entry name" value="lepA"/>
    <property type="match status" value="1"/>
</dbReference>
<dbReference type="InterPro" id="IPR009000">
    <property type="entry name" value="Transl_B-barrel_sf"/>
</dbReference>
<evidence type="ECO:0000256" key="5">
    <source>
        <dbReference type="ARBA" id="ARBA00022917"/>
    </source>
</evidence>
<feature type="domain" description="Tr-type G" evidence="13">
    <location>
        <begin position="11"/>
        <end position="197"/>
    </location>
</feature>
<keyword evidence="15" id="KW-1185">Reference proteome</keyword>
<dbReference type="EC" id="3.6.5.n1" evidence="11 12"/>
<dbReference type="InterPro" id="IPR035654">
    <property type="entry name" value="LepA_IV"/>
</dbReference>
<proteinExistence type="inferred from homology"/>
<dbReference type="Gene3D" id="3.40.50.300">
    <property type="entry name" value="P-loop containing nucleotide triphosphate hydrolases"/>
    <property type="match status" value="1"/>
</dbReference>
<name>A0A4S8P2N9_9ACTN</name>
<keyword evidence="4 12" id="KW-0378">Hydrolase</keyword>
<dbReference type="InterPro" id="IPR006297">
    <property type="entry name" value="EF-4"/>
</dbReference>
<evidence type="ECO:0000256" key="10">
    <source>
        <dbReference type="ARBA" id="ARBA00061052"/>
    </source>
</evidence>
<dbReference type="CDD" id="cd16260">
    <property type="entry name" value="EF4_III"/>
    <property type="match status" value="1"/>
</dbReference>
<keyword evidence="7 12" id="KW-0472">Membrane</keyword>
<keyword evidence="3 12" id="KW-0547">Nucleotide-binding</keyword>
<dbReference type="OrthoDB" id="9801472at2"/>
<dbReference type="GO" id="GO:0005886">
    <property type="term" value="C:plasma membrane"/>
    <property type="evidence" value="ECO:0007669"/>
    <property type="project" value="UniProtKB-SubCell"/>
</dbReference>
<evidence type="ECO:0000256" key="8">
    <source>
        <dbReference type="ARBA" id="ARBA00050293"/>
    </source>
</evidence>
<dbReference type="Pfam" id="PF00009">
    <property type="entry name" value="GTP_EFTU"/>
    <property type="match status" value="1"/>
</dbReference>
<sequence>MTNAPGSTAPDTIRNFCIIAHIDHGKSTLADRMLQITEVVDARQMRAQYLDRMDIERERGITVKSQAVRMPWTVRSGESEGEGFVLNMIDTPGHVDFTYEVSRSLAACEGAILLVDAAQGIEAQTLANLYLAMANDLTIIPVLNKIDLPSADPDRYAEEIANLIGCEPEDVFRVSGKTGAGVAELLDAVVAQIPAPTGDADAPARALIFDSVYDVYRGVVTYIRVIDGKLSARDRIRMMSTRADHELLEIGVISPEPVVSKALGVGEVGYLITGVKDVRQSKVGDTVTLNKNPATEALPGYTIAKPMVFSGLYPIDGSDYGNLREALDKLQLNDAALQYEPETSAALGFGFRVGFLGLLHLEIIQERLEREFNLDLISTAPNVVYQVVKEDGEEIEVTNPSEFPEGKIHSITEPVVKATILTPTEYIGTVMELCQTKRGVQIGMDYLSTDRVEIRYTMPLAEIVFDFFDHLKSRTKGYASLDYDIDGSQQSDLVKVDILLQGEKVDAFAAIVHKDQAYAYGVRLSERLKKLIPRQQFEVPIQAAIGSRIIARETIRALRKDVLAKCYGGDISRKRKLLEKQKEGKKRMKNIGRVEVPQEAFIAALRTDED</sequence>
<dbReference type="Gene3D" id="3.30.70.2570">
    <property type="entry name" value="Elongation factor 4, C-terminal domain"/>
    <property type="match status" value="1"/>
</dbReference>
<comment type="subcellular location">
    <subcellularLocation>
        <location evidence="12">Cell membrane</location>
        <topology evidence="12">Peripheral membrane protein</topology>
        <orientation evidence="12">Cytoplasmic side</orientation>
    </subcellularLocation>
</comment>
<dbReference type="PROSITE" id="PS00301">
    <property type="entry name" value="G_TR_1"/>
    <property type="match status" value="1"/>
</dbReference>
<comment type="function">
    <text evidence="9 12">Required for accurate and efficient protein synthesis under certain stress conditions. May act as a fidelity factor of the translation reaction, by catalyzing a one-codon backward translocation of tRNAs on improperly translocated ribosomes. Back-translocation proceeds from a post-translocation (POST) complex to a pre-translocation (PRE) complex, thus giving elongation factor G a second chance to translocate the tRNAs correctly. Binds to ribosomes in a GTP-dependent manner.</text>
</comment>
<dbReference type="SUPFAM" id="SSF54980">
    <property type="entry name" value="EF-G C-terminal domain-like"/>
    <property type="match status" value="2"/>
</dbReference>
<dbReference type="Gene3D" id="2.40.30.10">
    <property type="entry name" value="Translation factors"/>
    <property type="match status" value="1"/>
</dbReference>
<dbReference type="GO" id="GO:0003924">
    <property type="term" value="F:GTPase activity"/>
    <property type="evidence" value="ECO:0007669"/>
    <property type="project" value="UniProtKB-UniRule"/>
</dbReference>
<dbReference type="Proteomes" id="UP000305792">
    <property type="component" value="Unassembled WGS sequence"/>
</dbReference>
<evidence type="ECO:0000256" key="9">
    <source>
        <dbReference type="ARBA" id="ARBA00057626"/>
    </source>
</evidence>
<dbReference type="CDD" id="cd03709">
    <property type="entry name" value="lepA_C"/>
    <property type="match status" value="1"/>
</dbReference>
<dbReference type="PRINTS" id="PR00315">
    <property type="entry name" value="ELONGATNFCT"/>
</dbReference>
<dbReference type="Pfam" id="PF00679">
    <property type="entry name" value="EFG_C"/>
    <property type="match status" value="1"/>
</dbReference>
<evidence type="ECO:0000256" key="7">
    <source>
        <dbReference type="ARBA" id="ARBA00023136"/>
    </source>
</evidence>
<dbReference type="InterPro" id="IPR027417">
    <property type="entry name" value="P-loop_NTPase"/>
</dbReference>
<dbReference type="NCBIfam" id="TIGR00231">
    <property type="entry name" value="small_GTP"/>
    <property type="match status" value="1"/>
</dbReference>
<keyword evidence="5 12" id="KW-0648">Protein biosynthesis</keyword>
<evidence type="ECO:0000313" key="15">
    <source>
        <dbReference type="Proteomes" id="UP000305792"/>
    </source>
</evidence>
<comment type="similarity">
    <text evidence="10">Belongs to the GTP-binding elongation factor family. LepA subfamily.</text>
</comment>
<evidence type="ECO:0000259" key="13">
    <source>
        <dbReference type="PROSITE" id="PS51722"/>
    </source>
</evidence>
<dbReference type="InterPro" id="IPR004161">
    <property type="entry name" value="EFTu-like_2"/>
</dbReference>
<dbReference type="SMART" id="SM00838">
    <property type="entry name" value="EFG_C"/>
    <property type="match status" value="1"/>
</dbReference>
<comment type="catalytic activity">
    <reaction evidence="8 12">
        <text>GTP + H2O = GDP + phosphate + H(+)</text>
        <dbReference type="Rhea" id="RHEA:19669"/>
        <dbReference type="ChEBI" id="CHEBI:15377"/>
        <dbReference type="ChEBI" id="CHEBI:15378"/>
        <dbReference type="ChEBI" id="CHEBI:37565"/>
        <dbReference type="ChEBI" id="CHEBI:43474"/>
        <dbReference type="ChEBI" id="CHEBI:58189"/>
        <dbReference type="EC" id="3.6.5.n1"/>
    </reaction>
</comment>
<evidence type="ECO:0000256" key="2">
    <source>
        <dbReference type="ARBA" id="ARBA00022475"/>
    </source>
</evidence>
<evidence type="ECO:0000313" key="14">
    <source>
        <dbReference type="EMBL" id="THV24337.1"/>
    </source>
</evidence>
<dbReference type="GO" id="GO:0045727">
    <property type="term" value="P:positive regulation of translation"/>
    <property type="evidence" value="ECO:0007669"/>
    <property type="project" value="UniProtKB-UniRule"/>
</dbReference>
<evidence type="ECO:0000256" key="12">
    <source>
        <dbReference type="HAMAP-Rule" id="MF_00071"/>
    </source>
</evidence>
<gene>
    <name evidence="12 14" type="primary">lepA</name>
    <name evidence="14" type="ORF">E9998_22210</name>
</gene>
<dbReference type="FunFam" id="3.30.70.870:FF:000004">
    <property type="entry name" value="Translation factor GUF1, mitochondrial"/>
    <property type="match status" value="1"/>
</dbReference>
<dbReference type="SUPFAM" id="SSF52540">
    <property type="entry name" value="P-loop containing nucleoside triphosphate hydrolases"/>
    <property type="match status" value="1"/>
</dbReference>
<evidence type="ECO:0000256" key="11">
    <source>
        <dbReference type="ARBA" id="ARBA00066744"/>
    </source>
</evidence>
<protein>
    <recommendedName>
        <fullName evidence="11 12">Elongation factor 4</fullName>
        <shortName evidence="12">EF-4</shortName>
        <ecNumber evidence="11 12">3.6.5.n1</ecNumber>
    </recommendedName>
    <alternativeName>
        <fullName evidence="12">Ribosomal back-translocase LepA</fullName>
    </alternativeName>
</protein>
<dbReference type="InterPro" id="IPR000795">
    <property type="entry name" value="T_Tr_GTP-bd_dom"/>
</dbReference>
<dbReference type="AlphaFoldDB" id="A0A4S8P2N9"/>
<evidence type="ECO:0000256" key="1">
    <source>
        <dbReference type="ARBA" id="ARBA00005454"/>
    </source>
</evidence>
<accession>A0A4S8P2N9</accession>
<evidence type="ECO:0000256" key="3">
    <source>
        <dbReference type="ARBA" id="ARBA00022741"/>
    </source>
</evidence>
<dbReference type="CDD" id="cd03699">
    <property type="entry name" value="EF4_II"/>
    <property type="match status" value="1"/>
</dbReference>
<dbReference type="EMBL" id="STGX01000020">
    <property type="protein sequence ID" value="THV24337.1"/>
    <property type="molecule type" value="Genomic_DNA"/>
</dbReference>
<dbReference type="GO" id="GO:0005525">
    <property type="term" value="F:GTP binding"/>
    <property type="evidence" value="ECO:0007669"/>
    <property type="project" value="UniProtKB-UniRule"/>
</dbReference>
<dbReference type="InterPro" id="IPR000640">
    <property type="entry name" value="EFG_V-like"/>
</dbReference>
<dbReference type="FunFam" id="3.30.70.2570:FF:000001">
    <property type="entry name" value="Translation factor GUF1, mitochondrial"/>
    <property type="match status" value="1"/>
</dbReference>
<dbReference type="Pfam" id="PF03144">
    <property type="entry name" value="GTP_EFTU_D2"/>
    <property type="match status" value="1"/>
</dbReference>
<dbReference type="FunFam" id="3.40.50.300:FF:000078">
    <property type="entry name" value="Elongation factor 4"/>
    <property type="match status" value="1"/>
</dbReference>
<dbReference type="PANTHER" id="PTHR43512">
    <property type="entry name" value="TRANSLATION FACTOR GUF1-RELATED"/>
    <property type="match status" value="1"/>
</dbReference>
<dbReference type="Gene3D" id="3.30.70.870">
    <property type="entry name" value="Elongation Factor G (Translational Gtpase), domain 3"/>
    <property type="match status" value="1"/>
</dbReference>
<dbReference type="CDD" id="cd01890">
    <property type="entry name" value="LepA"/>
    <property type="match status" value="1"/>
</dbReference>
<comment type="similarity">
    <text evidence="1 12">Belongs to the TRAFAC class translation factor GTPase superfamily. Classic translation factor GTPase family. LepA subfamily.</text>
</comment>
<evidence type="ECO:0000256" key="4">
    <source>
        <dbReference type="ARBA" id="ARBA00022801"/>
    </source>
</evidence>
<dbReference type="GO" id="GO:0043022">
    <property type="term" value="F:ribosome binding"/>
    <property type="evidence" value="ECO:0007669"/>
    <property type="project" value="UniProtKB-UniRule"/>
</dbReference>
<dbReference type="RefSeq" id="WP_136531887.1">
    <property type="nucleotide sequence ID" value="NZ_STGX01000020.1"/>
</dbReference>
<keyword evidence="14" id="KW-0251">Elongation factor</keyword>
<organism evidence="14 15">
    <name type="scientific">Glycomyces paridis</name>
    <dbReference type="NCBI Taxonomy" id="2126555"/>
    <lineage>
        <taxon>Bacteria</taxon>
        <taxon>Bacillati</taxon>
        <taxon>Actinomycetota</taxon>
        <taxon>Actinomycetes</taxon>
        <taxon>Glycomycetales</taxon>
        <taxon>Glycomycetaceae</taxon>
        <taxon>Glycomyces</taxon>
    </lineage>
</organism>
<dbReference type="InterPro" id="IPR031157">
    <property type="entry name" value="G_TR_CS"/>
</dbReference>
<dbReference type="InterPro" id="IPR005225">
    <property type="entry name" value="Small_GTP-bd"/>
</dbReference>
<dbReference type="Gene3D" id="3.30.70.240">
    <property type="match status" value="1"/>
</dbReference>
<dbReference type="SUPFAM" id="SSF50447">
    <property type="entry name" value="Translation proteins"/>
    <property type="match status" value="1"/>
</dbReference>
<dbReference type="InterPro" id="IPR038363">
    <property type="entry name" value="LepA_C_sf"/>
</dbReference>
<keyword evidence="2 12" id="KW-1003">Cell membrane</keyword>
<comment type="caution">
    <text evidence="14">The sequence shown here is derived from an EMBL/GenBank/DDBJ whole genome shotgun (WGS) entry which is preliminary data.</text>
</comment>
<feature type="binding site" evidence="12">
    <location>
        <begin position="144"/>
        <end position="147"/>
    </location>
    <ligand>
        <name>GTP</name>
        <dbReference type="ChEBI" id="CHEBI:37565"/>
    </ligand>
</feature>
<dbReference type="PANTHER" id="PTHR43512:SF4">
    <property type="entry name" value="TRANSLATION FACTOR GUF1 HOMOLOG, CHLOROPLASTIC"/>
    <property type="match status" value="1"/>
</dbReference>
<dbReference type="InterPro" id="IPR013842">
    <property type="entry name" value="LepA_CTD"/>
</dbReference>
<evidence type="ECO:0000256" key="6">
    <source>
        <dbReference type="ARBA" id="ARBA00023134"/>
    </source>
</evidence>
<dbReference type="InterPro" id="IPR035647">
    <property type="entry name" value="EFG_III/V"/>
</dbReference>
<dbReference type="Pfam" id="PF06421">
    <property type="entry name" value="LepA_C"/>
    <property type="match status" value="1"/>
</dbReference>
<dbReference type="PROSITE" id="PS51722">
    <property type="entry name" value="G_TR_2"/>
    <property type="match status" value="1"/>
</dbReference>
<dbReference type="HAMAP" id="MF_00071">
    <property type="entry name" value="LepA"/>
    <property type="match status" value="1"/>
</dbReference>
<dbReference type="FunFam" id="2.40.30.10:FF:000015">
    <property type="entry name" value="Translation factor GUF1, mitochondrial"/>
    <property type="match status" value="1"/>
</dbReference>
<dbReference type="GO" id="GO:0003746">
    <property type="term" value="F:translation elongation factor activity"/>
    <property type="evidence" value="ECO:0007669"/>
    <property type="project" value="UniProtKB-UniRule"/>
</dbReference>